<accession>A0A7T0M0Y4</accession>
<protein>
    <submittedName>
        <fullName evidence="2">Uncharacterized protein</fullName>
    </submittedName>
</protein>
<dbReference type="RefSeq" id="YP_010755625.1">
    <property type="nucleotide sequence ID" value="NC_073473.1"/>
</dbReference>
<name>A0A7T0M0Y4_9CAUD</name>
<dbReference type="EMBL" id="MW291017">
    <property type="protein sequence ID" value="QPL14038.1"/>
    <property type="molecule type" value="Genomic_DNA"/>
</dbReference>
<dbReference type="Proteomes" id="UP000595090">
    <property type="component" value="Segment"/>
</dbReference>
<dbReference type="KEGG" id="vg:80020295"/>
<evidence type="ECO:0000313" key="3">
    <source>
        <dbReference type="Proteomes" id="UP000595090"/>
    </source>
</evidence>
<gene>
    <name evidence="2" type="primary">9</name>
    <name evidence="2" type="ORF">SEA_TURKISHDELIGHT_9</name>
</gene>
<keyword evidence="3" id="KW-1185">Reference proteome</keyword>
<feature type="compositionally biased region" description="Gly residues" evidence="1">
    <location>
        <begin position="78"/>
        <end position="90"/>
    </location>
</feature>
<evidence type="ECO:0000313" key="2">
    <source>
        <dbReference type="EMBL" id="QPL14038.1"/>
    </source>
</evidence>
<feature type="region of interest" description="Disordered" evidence="1">
    <location>
        <begin position="62"/>
        <end position="90"/>
    </location>
</feature>
<evidence type="ECO:0000256" key="1">
    <source>
        <dbReference type="SAM" id="MobiDB-lite"/>
    </source>
</evidence>
<dbReference type="GeneID" id="80020295"/>
<reference evidence="2 3" key="1">
    <citation type="submission" date="2020-11" db="EMBL/GenBank/DDBJ databases">
        <authorList>
            <person name="Asamoah-Frimpong E.A."/>
            <person name="Attaran A."/>
            <person name="Berhane B."/>
            <person name="Boone B.K."/>
            <person name="Cesta G."/>
            <person name="Chorbajian C."/>
            <person name="Cowan J.T."/>
            <person name="Datu D.V."/>
            <person name="Der L."/>
            <person name="Egbunine A.O."/>
            <person name="Giampietro H."/>
            <person name="Gunnison R.P."/>
            <person name="Joseph M.A."/>
            <person name="Kiewe T."/>
            <person name="Oboh E.C."/>
            <person name="O'Neill K."/>
            <person name="Oxlaj J.A."/>
            <person name="Patel A.K."/>
            <person name="Saqaf K."/>
            <person name="Vuong K."/>
            <person name="Walker C."/>
            <person name="Wikina T."/>
            <person name="Yan T."/>
            <person name="Avazpour P."/>
            <person name="Kim F.M."/>
            <person name="Mason K.J."/>
            <person name="Nguyen D.A."/>
            <person name="Pettit S.M."/>
            <person name="Zhou O.J."/>
            <person name="Brissett D.L."/>
            <person name="Gualtieri C."/>
            <person name="Hufford T.M."/>
            <person name="Ko J.M."/>
            <person name="Novak J.K."/>
            <person name="Smith Z.M."/>
            <person name="Erill I."/>
            <person name="Caruso S.M."/>
            <person name="Garlena R.A."/>
            <person name="Russell D.A."/>
            <person name="Pope W.H."/>
            <person name="Jacobs-Sera D."/>
            <person name="Hatfull G.F."/>
        </authorList>
    </citation>
    <scope>NUCLEOTIDE SEQUENCE [LARGE SCALE GENOMIC DNA]</scope>
</reference>
<organism evidence="2 3">
    <name type="scientific">Streptomyces phage TurkishDelight</name>
    <dbReference type="NCBI Taxonomy" id="2793708"/>
    <lineage>
        <taxon>Viruses</taxon>
        <taxon>Duplodnaviria</taxon>
        <taxon>Heunggongvirae</taxon>
        <taxon>Uroviricota</taxon>
        <taxon>Caudoviricetes</taxon>
        <taxon>Dolmabahcevirus</taxon>
        <taxon>Dolmabahcevirus turkishdelight</taxon>
    </lineage>
</organism>
<proteinExistence type="predicted"/>
<sequence length="90" mass="9031">MSVEQEYAPGGMVPPAPTMAELNASVVFVPLGYGPRVAADLARRAVLDGVEAVEDYVAVAAGEDEVGPRPESPAPDGGHQGGTGGGQWGA</sequence>